<evidence type="ECO:0000256" key="4">
    <source>
        <dbReference type="ARBA" id="ARBA00023163"/>
    </source>
</evidence>
<dbReference type="Pfam" id="PF00158">
    <property type="entry name" value="Sigma54_activat"/>
    <property type="match status" value="1"/>
</dbReference>
<dbReference type="GO" id="GO:0000160">
    <property type="term" value="P:phosphorelay signal transduction system"/>
    <property type="evidence" value="ECO:0007669"/>
    <property type="project" value="InterPro"/>
</dbReference>
<dbReference type="InterPro" id="IPR058031">
    <property type="entry name" value="AAA_lid_NorR"/>
</dbReference>
<dbReference type="PROSITE" id="PS50110">
    <property type="entry name" value="RESPONSE_REGULATORY"/>
    <property type="match status" value="1"/>
</dbReference>
<evidence type="ECO:0000256" key="1">
    <source>
        <dbReference type="ARBA" id="ARBA00022741"/>
    </source>
</evidence>
<dbReference type="Gene3D" id="3.40.50.2300">
    <property type="match status" value="1"/>
</dbReference>
<reference evidence="8 9" key="1">
    <citation type="submission" date="2020-06" db="EMBL/GenBank/DDBJ databases">
        <title>High-quality draft genome of sulfate reducer Desulfobacter latus type strain AcrS2 isolated from marine sediment.</title>
        <authorList>
            <person name="Hoppe M."/>
            <person name="Larsen C.K."/>
            <person name="Marshall I.P.G."/>
            <person name="Schramm A."/>
            <person name="Marietou A.G."/>
        </authorList>
    </citation>
    <scope>NUCLEOTIDE SEQUENCE [LARGE SCALE GENOMIC DNA]</scope>
    <source>
        <strain evidence="8 9">AcRS2</strain>
    </source>
</reference>
<dbReference type="SUPFAM" id="SSF46689">
    <property type="entry name" value="Homeodomain-like"/>
    <property type="match status" value="1"/>
</dbReference>
<dbReference type="RefSeq" id="WP_178366631.1">
    <property type="nucleotide sequence ID" value="NZ_JACADJ010000026.1"/>
</dbReference>
<evidence type="ECO:0000313" key="9">
    <source>
        <dbReference type="Proteomes" id="UP000553343"/>
    </source>
</evidence>
<dbReference type="CDD" id="cd00009">
    <property type="entry name" value="AAA"/>
    <property type="match status" value="1"/>
</dbReference>
<dbReference type="PROSITE" id="PS50045">
    <property type="entry name" value="SIGMA54_INTERACT_4"/>
    <property type="match status" value="1"/>
</dbReference>
<dbReference type="InterPro" id="IPR025662">
    <property type="entry name" value="Sigma_54_int_dom_ATP-bd_1"/>
</dbReference>
<dbReference type="Pfam" id="PF25601">
    <property type="entry name" value="AAA_lid_14"/>
    <property type="match status" value="1"/>
</dbReference>
<gene>
    <name evidence="8" type="ORF">HXW94_09275</name>
</gene>
<dbReference type="PANTHER" id="PTHR32071">
    <property type="entry name" value="TRANSCRIPTIONAL REGULATORY PROTEIN"/>
    <property type="match status" value="1"/>
</dbReference>
<evidence type="ECO:0000259" key="7">
    <source>
        <dbReference type="PROSITE" id="PS50110"/>
    </source>
</evidence>
<keyword evidence="2" id="KW-0067">ATP-binding</keyword>
<feature type="modified residue" description="4-aspartylphosphate" evidence="5">
    <location>
        <position position="55"/>
    </location>
</feature>
<dbReference type="GO" id="GO:0006355">
    <property type="term" value="P:regulation of DNA-templated transcription"/>
    <property type="evidence" value="ECO:0007669"/>
    <property type="project" value="InterPro"/>
</dbReference>
<dbReference type="InterPro" id="IPR011006">
    <property type="entry name" value="CheY-like_superfamily"/>
</dbReference>
<dbReference type="Gene3D" id="1.10.10.60">
    <property type="entry name" value="Homeodomain-like"/>
    <property type="match status" value="1"/>
</dbReference>
<keyword evidence="9" id="KW-1185">Reference proteome</keyword>
<evidence type="ECO:0000256" key="2">
    <source>
        <dbReference type="ARBA" id="ARBA00022840"/>
    </source>
</evidence>
<proteinExistence type="predicted"/>
<dbReference type="SUPFAM" id="SSF52540">
    <property type="entry name" value="P-loop containing nucleoside triphosphate hydrolases"/>
    <property type="match status" value="1"/>
</dbReference>
<dbReference type="FunFam" id="3.40.50.300:FF:000006">
    <property type="entry name" value="DNA-binding transcriptional regulator NtrC"/>
    <property type="match status" value="1"/>
</dbReference>
<dbReference type="SUPFAM" id="SSF52172">
    <property type="entry name" value="CheY-like"/>
    <property type="match status" value="1"/>
</dbReference>
<keyword evidence="4" id="KW-0804">Transcription</keyword>
<dbReference type="GO" id="GO:0005524">
    <property type="term" value="F:ATP binding"/>
    <property type="evidence" value="ECO:0007669"/>
    <property type="project" value="UniProtKB-KW"/>
</dbReference>
<sequence length="466" mass="52979">MSDLNKILIIDDDESICRMVAKQIKSDGHHIDCAYTGKSGIRKLKEGAYKVVLLDLCLPDGNGLDLLPQIKKRGDSPEVIILTGNADHSSAALSITMGAWDYIQKPFSTEELKVIINRAITYQNKKRYNDVNWLDRKHIIGESRKIKQTLNLVAQSAQSDLNVLVSGETGTGKELIALTIHENSARKDNDFIVLDCSILTESLIESTLFGHKKGAFTGAIQNRIGVVEQAHQGTLFMDEVGELPLSSQKAFLRILQERSYRPLGAKQTKTSNFRLITATNRDLKKMVKEKNFREDLYYRLKSLEIYIPPLRERKDDIPKLAVFYVTKICARLKIQSKKLSPEFLEALVKNDWPGNIRELINTIEHAIVIGRSEPVLYQHHLPENIRISSLQKDLKKEYPVEPLFNGYTTDMPSLQTVRDTAIYEAEKKYLETLKNACNGNIALMQKKAGISRSRIYYLLKKYNISR</sequence>
<dbReference type="Gene3D" id="1.10.8.60">
    <property type="match status" value="1"/>
</dbReference>
<dbReference type="Pfam" id="PF00072">
    <property type="entry name" value="Response_reg"/>
    <property type="match status" value="1"/>
</dbReference>
<accession>A0A850SUY3</accession>
<dbReference type="CDD" id="cd00156">
    <property type="entry name" value="REC"/>
    <property type="match status" value="1"/>
</dbReference>
<dbReference type="AlphaFoldDB" id="A0A850SUY3"/>
<feature type="domain" description="Sigma-54 factor interaction" evidence="6">
    <location>
        <begin position="139"/>
        <end position="368"/>
    </location>
</feature>
<dbReference type="PANTHER" id="PTHR32071:SF113">
    <property type="entry name" value="ALGINATE BIOSYNTHESIS TRANSCRIPTIONAL REGULATORY PROTEIN ALGB"/>
    <property type="match status" value="1"/>
</dbReference>
<keyword evidence="5" id="KW-0597">Phosphoprotein</keyword>
<feature type="domain" description="Response regulatory" evidence="7">
    <location>
        <begin position="6"/>
        <end position="120"/>
    </location>
</feature>
<dbReference type="InterPro" id="IPR001789">
    <property type="entry name" value="Sig_transdc_resp-reg_receiver"/>
</dbReference>
<evidence type="ECO:0000256" key="5">
    <source>
        <dbReference type="PROSITE-ProRule" id="PRU00169"/>
    </source>
</evidence>
<dbReference type="InterPro" id="IPR003593">
    <property type="entry name" value="AAA+_ATPase"/>
</dbReference>
<comment type="caution">
    <text evidence="8">The sequence shown here is derived from an EMBL/GenBank/DDBJ whole genome shotgun (WGS) entry which is preliminary data.</text>
</comment>
<dbReference type="SMART" id="SM00382">
    <property type="entry name" value="AAA"/>
    <property type="match status" value="1"/>
</dbReference>
<dbReference type="Gene3D" id="3.40.50.300">
    <property type="entry name" value="P-loop containing nucleotide triphosphate hydrolases"/>
    <property type="match status" value="1"/>
</dbReference>
<keyword evidence="3" id="KW-0805">Transcription regulation</keyword>
<evidence type="ECO:0000313" key="8">
    <source>
        <dbReference type="EMBL" id="NWH05174.1"/>
    </source>
</evidence>
<protein>
    <submittedName>
        <fullName evidence="8">Sigma-54-dependent Fis family transcriptional regulator</fullName>
    </submittedName>
</protein>
<dbReference type="PROSITE" id="PS00675">
    <property type="entry name" value="SIGMA54_INTERACT_1"/>
    <property type="match status" value="1"/>
</dbReference>
<dbReference type="PROSITE" id="PS00688">
    <property type="entry name" value="SIGMA54_INTERACT_3"/>
    <property type="match status" value="1"/>
</dbReference>
<organism evidence="8 9">
    <name type="scientific">Desulfobacter latus</name>
    <dbReference type="NCBI Taxonomy" id="2292"/>
    <lineage>
        <taxon>Bacteria</taxon>
        <taxon>Pseudomonadati</taxon>
        <taxon>Thermodesulfobacteriota</taxon>
        <taxon>Desulfobacteria</taxon>
        <taxon>Desulfobacterales</taxon>
        <taxon>Desulfobacteraceae</taxon>
        <taxon>Desulfobacter</taxon>
    </lineage>
</organism>
<dbReference type="SMART" id="SM00448">
    <property type="entry name" value="REC"/>
    <property type="match status" value="1"/>
</dbReference>
<dbReference type="InterPro" id="IPR009057">
    <property type="entry name" value="Homeodomain-like_sf"/>
</dbReference>
<dbReference type="Proteomes" id="UP000553343">
    <property type="component" value="Unassembled WGS sequence"/>
</dbReference>
<dbReference type="EMBL" id="JACADJ010000026">
    <property type="protein sequence ID" value="NWH05174.1"/>
    <property type="molecule type" value="Genomic_DNA"/>
</dbReference>
<dbReference type="InterPro" id="IPR027417">
    <property type="entry name" value="P-loop_NTPase"/>
</dbReference>
<dbReference type="InterPro" id="IPR002078">
    <property type="entry name" value="Sigma_54_int"/>
</dbReference>
<name>A0A850SUY3_9BACT</name>
<keyword evidence="1" id="KW-0547">Nucleotide-binding</keyword>
<evidence type="ECO:0000256" key="3">
    <source>
        <dbReference type="ARBA" id="ARBA00023015"/>
    </source>
</evidence>
<dbReference type="InterPro" id="IPR025944">
    <property type="entry name" value="Sigma_54_int_dom_CS"/>
</dbReference>
<evidence type="ECO:0000259" key="6">
    <source>
        <dbReference type="PROSITE" id="PS50045"/>
    </source>
</evidence>